<dbReference type="GO" id="GO:0016740">
    <property type="term" value="F:transferase activity"/>
    <property type="evidence" value="ECO:0007669"/>
    <property type="project" value="UniProtKB-KW"/>
</dbReference>
<dbReference type="Gene3D" id="3.30.200.150">
    <property type="match status" value="1"/>
</dbReference>
<dbReference type="KEGG" id="hrr:HZS55_18960"/>
<dbReference type="RefSeq" id="WP_179909115.1">
    <property type="nucleotide sequence ID" value="NZ_CP058910.1"/>
</dbReference>
<dbReference type="PANTHER" id="PTHR21310">
    <property type="entry name" value="AMINOGLYCOSIDE PHOSPHOTRANSFERASE-RELATED-RELATED"/>
    <property type="match status" value="1"/>
</dbReference>
<accession>A0A7D5P6S6</accession>
<proteinExistence type="predicted"/>
<dbReference type="OrthoDB" id="350437at2157"/>
<dbReference type="SUPFAM" id="SSF56112">
    <property type="entry name" value="Protein kinase-like (PK-like)"/>
    <property type="match status" value="1"/>
</dbReference>
<gene>
    <name evidence="2" type="ORF">HZS55_18960</name>
</gene>
<dbReference type="AlphaFoldDB" id="A0A7D5P6S6"/>
<dbReference type="Proteomes" id="UP000509667">
    <property type="component" value="Chromosome"/>
</dbReference>
<feature type="domain" description="Aminoglycoside phosphotransferase" evidence="1">
    <location>
        <begin position="26"/>
        <end position="278"/>
    </location>
</feature>
<dbReference type="InterPro" id="IPR051678">
    <property type="entry name" value="AGP_Transferase"/>
</dbReference>
<dbReference type="InterPro" id="IPR011009">
    <property type="entry name" value="Kinase-like_dom_sf"/>
</dbReference>
<organism evidence="2 3">
    <name type="scientific">Halosimplex rubrum</name>
    <dbReference type="NCBI Taxonomy" id="869889"/>
    <lineage>
        <taxon>Archaea</taxon>
        <taxon>Methanobacteriati</taxon>
        <taxon>Methanobacteriota</taxon>
        <taxon>Stenosarchaea group</taxon>
        <taxon>Halobacteria</taxon>
        <taxon>Halobacteriales</taxon>
        <taxon>Haloarculaceae</taxon>
        <taxon>Halosimplex</taxon>
    </lineage>
</organism>
<dbReference type="Gene3D" id="3.90.1200.10">
    <property type="match status" value="1"/>
</dbReference>
<evidence type="ECO:0000313" key="3">
    <source>
        <dbReference type="Proteomes" id="UP000509667"/>
    </source>
</evidence>
<reference evidence="2 3" key="1">
    <citation type="submission" date="2020-07" db="EMBL/GenBank/DDBJ databases">
        <title>Halosimplex pelagicum sp. nov. and Halosimplex rubrum sp. nov., isolated from salted brown alga Laminaria, and emended description of the genus Halosimplex.</title>
        <authorList>
            <person name="Cui H."/>
        </authorList>
    </citation>
    <scope>NUCLEOTIDE SEQUENCE [LARGE SCALE GENOMIC DNA]</scope>
    <source>
        <strain evidence="2 3">R27</strain>
    </source>
</reference>
<dbReference type="PANTHER" id="PTHR21310:SF15">
    <property type="entry name" value="AMINOGLYCOSIDE PHOSPHOTRANSFERASE DOMAIN-CONTAINING PROTEIN"/>
    <property type="match status" value="1"/>
</dbReference>
<protein>
    <submittedName>
        <fullName evidence="2">Phosphotransferase</fullName>
    </submittedName>
</protein>
<name>A0A7D5P6S6_9EURY</name>
<dbReference type="Pfam" id="PF01636">
    <property type="entry name" value="APH"/>
    <property type="match status" value="1"/>
</dbReference>
<dbReference type="EMBL" id="CP058910">
    <property type="protein sequence ID" value="QLH79245.1"/>
    <property type="molecule type" value="Genomic_DNA"/>
</dbReference>
<dbReference type="GeneID" id="56079989"/>
<dbReference type="InterPro" id="IPR002575">
    <property type="entry name" value="Aminoglycoside_PTrfase"/>
</dbReference>
<evidence type="ECO:0000313" key="2">
    <source>
        <dbReference type="EMBL" id="QLH79245.1"/>
    </source>
</evidence>
<keyword evidence="2" id="KW-0808">Transferase</keyword>
<keyword evidence="3" id="KW-1185">Reference proteome</keyword>
<evidence type="ECO:0000259" key="1">
    <source>
        <dbReference type="Pfam" id="PF01636"/>
    </source>
</evidence>
<sequence>MQTTSAADIEAVLDESGPDYEEFSYEAATGGTRADVYMVTLVYQGNEYEVVVKFQPPNDDRFAVEPKLHDYVADRTDIPIPRILVFKQEPERNVPPYFVTERVRGDNLADQYGAMDQSHWERVIEQVGSIMGDLHSEIAFEAFGRLMLYDDRITIRNWRGNWREYFGDLTRSHIDRLAGTPFEGMQSRARDAIDDTLSLVPEDGMPRLVHDDMQPTNLLCMLDEPDPVTAVLDWQDTLAAHRDYQLAQSEFLYIDSTFDDPQVRDRLREQLYEGYRTHTEFDPGEAYERCKPIYQLSTLLWRMTGFDDAFAEDDLGRARAEFQYRQQFDRLLGELPR</sequence>